<gene>
    <name evidence="9" type="ORF">HMPREF1476_00707</name>
</gene>
<evidence type="ECO:0000256" key="3">
    <source>
        <dbReference type="ARBA" id="ARBA00022448"/>
    </source>
</evidence>
<feature type="transmembrane region" description="Helical" evidence="8">
    <location>
        <begin position="27"/>
        <end position="45"/>
    </location>
</feature>
<evidence type="ECO:0000256" key="6">
    <source>
        <dbReference type="ARBA" id="ARBA00022989"/>
    </source>
</evidence>
<keyword evidence="6 8" id="KW-1133">Transmembrane helix</keyword>
<feature type="transmembrane region" description="Helical" evidence="8">
    <location>
        <begin position="174"/>
        <end position="200"/>
    </location>
</feature>
<keyword evidence="5 8" id="KW-0812">Transmembrane</keyword>
<dbReference type="Pfam" id="PF03606">
    <property type="entry name" value="DcuC"/>
    <property type="match status" value="1"/>
</dbReference>
<feature type="transmembrane region" description="Helical" evidence="8">
    <location>
        <begin position="227"/>
        <end position="246"/>
    </location>
</feature>
<dbReference type="GeneID" id="64061467"/>
<sequence length="422" mass="43827">MTWSMGVALVVTIGAIAALIKRCETRLVLLSAGILMALLSLEPMIAFKQFDKSMTNATLIIAICSAMGFASVVSLTKCDVHLVALLTKPLKKLGLMLLPACMLVVSLISIAIPSTSGLVAAVGPTIIPLMVRAGFHPAIAAASVVGSITLAYLSPGVSHNAFIAKLADITIMDFIGRWMPVTVGATLASIVLMVIVCVVYRDFRREGFSQVDGAESKQSDLPEKPNILFAIAPLLPVVILVCASIWAPQLKMSVATAMLIGAIYAIAVTRTSPAEVTKKFFDGMGRGYASIIGIIIAAGVFAAGLRACGVIDAFVNYLTHANEVAKLGAALGPYLMAIVTGSGDAATFAFNEAVTPHAAQFGMSIDSLGYLAAISGNFGRLSSPLAGGMIIAAGLAGVSPFEIVKRTAPVMFICLVGVYFLG</sequence>
<dbReference type="NCBIfam" id="NF037994">
    <property type="entry name" value="DcuC_1"/>
    <property type="match status" value="1"/>
</dbReference>
<evidence type="ECO:0000313" key="10">
    <source>
        <dbReference type="Proteomes" id="UP000014400"/>
    </source>
</evidence>
<organism evidence="9 10">
    <name type="scientific">Sutterella wadsworthensis HGA0223</name>
    <dbReference type="NCBI Taxonomy" id="1203554"/>
    <lineage>
        <taxon>Bacteria</taxon>
        <taxon>Pseudomonadati</taxon>
        <taxon>Pseudomonadota</taxon>
        <taxon>Betaproteobacteria</taxon>
        <taxon>Burkholderiales</taxon>
        <taxon>Sutterellaceae</taxon>
        <taxon>Sutterella</taxon>
    </lineage>
</organism>
<dbReference type="RefSeq" id="WP_016474052.1">
    <property type="nucleotide sequence ID" value="NZ_KE150480.1"/>
</dbReference>
<protein>
    <submittedName>
        <fullName evidence="9">Anaerobic C4-dicarboxylate uptake C (DcuC) family transporter</fullName>
    </submittedName>
</protein>
<keyword evidence="4" id="KW-1003">Cell membrane</keyword>
<feature type="transmembrane region" description="Helical" evidence="8">
    <location>
        <begin position="252"/>
        <end position="268"/>
    </location>
</feature>
<evidence type="ECO:0000256" key="5">
    <source>
        <dbReference type="ARBA" id="ARBA00022692"/>
    </source>
</evidence>
<dbReference type="GO" id="GO:0015556">
    <property type="term" value="F:C4-dicarboxylate transmembrane transporter activity"/>
    <property type="evidence" value="ECO:0007669"/>
    <property type="project" value="InterPro"/>
</dbReference>
<feature type="transmembrane region" description="Helical" evidence="8">
    <location>
        <begin position="134"/>
        <end position="154"/>
    </location>
</feature>
<dbReference type="PANTHER" id="PTHR42002:SF2">
    <property type="entry name" value="ANAEROBIC C4-DICARBOXYLATE TRANSPORTER DCUC-RELATED"/>
    <property type="match status" value="1"/>
</dbReference>
<dbReference type="InterPro" id="IPR018385">
    <property type="entry name" value="C4_dicarb_anaerob_car-like"/>
</dbReference>
<keyword evidence="3" id="KW-0813">Transport</keyword>
<dbReference type="PANTHER" id="PTHR42002">
    <property type="entry name" value="ANAEROBIC C4-DICARBOXYLATE TRANSPORTER DCUC-RELATED"/>
    <property type="match status" value="1"/>
</dbReference>
<keyword evidence="7 8" id="KW-0472">Membrane</keyword>
<keyword evidence="10" id="KW-1185">Reference proteome</keyword>
<dbReference type="STRING" id="1203554.HMPREF1476_00707"/>
<feature type="transmembrane region" description="Helical" evidence="8">
    <location>
        <begin position="288"/>
        <end position="307"/>
    </location>
</feature>
<comment type="caution">
    <text evidence="9">The sequence shown here is derived from an EMBL/GenBank/DDBJ whole genome shotgun (WGS) entry which is preliminary data.</text>
</comment>
<dbReference type="GO" id="GO:0005886">
    <property type="term" value="C:plasma membrane"/>
    <property type="evidence" value="ECO:0007669"/>
    <property type="project" value="UniProtKB-SubCell"/>
</dbReference>
<evidence type="ECO:0000313" key="9">
    <source>
        <dbReference type="EMBL" id="EPD99903.1"/>
    </source>
</evidence>
<evidence type="ECO:0000256" key="1">
    <source>
        <dbReference type="ARBA" id="ARBA00004651"/>
    </source>
</evidence>
<feature type="transmembrane region" description="Helical" evidence="8">
    <location>
        <begin position="57"/>
        <end position="76"/>
    </location>
</feature>
<dbReference type="InterPro" id="IPR004669">
    <property type="entry name" value="C4_dicarb_anaerob_car"/>
</dbReference>
<dbReference type="AlphaFoldDB" id="S3BF09"/>
<dbReference type="EMBL" id="ATCF01000012">
    <property type="protein sequence ID" value="EPD99903.1"/>
    <property type="molecule type" value="Genomic_DNA"/>
</dbReference>
<dbReference type="eggNOG" id="COG3069">
    <property type="taxonomic scope" value="Bacteria"/>
</dbReference>
<feature type="transmembrane region" description="Helical" evidence="8">
    <location>
        <begin position="96"/>
        <end position="122"/>
    </location>
</feature>
<dbReference type="NCBIfam" id="TIGR00771">
    <property type="entry name" value="DcuC"/>
    <property type="match status" value="1"/>
</dbReference>
<evidence type="ECO:0000256" key="7">
    <source>
        <dbReference type="ARBA" id="ARBA00023136"/>
    </source>
</evidence>
<evidence type="ECO:0000256" key="8">
    <source>
        <dbReference type="SAM" id="Phobius"/>
    </source>
</evidence>
<proteinExistence type="inferred from homology"/>
<dbReference type="Proteomes" id="UP000014400">
    <property type="component" value="Unassembled WGS sequence"/>
</dbReference>
<evidence type="ECO:0000256" key="2">
    <source>
        <dbReference type="ARBA" id="ARBA00005275"/>
    </source>
</evidence>
<dbReference type="PATRIC" id="fig|1203554.3.peg.698"/>
<comment type="similarity">
    <text evidence="2">Belongs to the DcuC/DcuD transporter (TC 2.A.61) family.</text>
</comment>
<accession>S3BF09</accession>
<name>S3BF09_9BURK</name>
<evidence type="ECO:0000256" key="4">
    <source>
        <dbReference type="ARBA" id="ARBA00022475"/>
    </source>
</evidence>
<reference evidence="9 10" key="1">
    <citation type="submission" date="2013-04" db="EMBL/GenBank/DDBJ databases">
        <title>The Genome Sequence of Sutterella wadsworthensis HGA0223.</title>
        <authorList>
            <consortium name="The Broad Institute Genomics Platform"/>
            <person name="Earl A."/>
            <person name="Ward D."/>
            <person name="Feldgarden M."/>
            <person name="Gevers D."/>
            <person name="Schmidt T.M."/>
            <person name="Dover J."/>
            <person name="Dai D."/>
            <person name="Walker B."/>
            <person name="Young S."/>
            <person name="Zeng Q."/>
            <person name="Gargeya S."/>
            <person name="Fitzgerald M."/>
            <person name="Haas B."/>
            <person name="Abouelleil A."/>
            <person name="Allen A.W."/>
            <person name="Alvarado L."/>
            <person name="Arachchi H.M."/>
            <person name="Berlin A.M."/>
            <person name="Chapman S.B."/>
            <person name="Gainer-Dewar J."/>
            <person name="Goldberg J."/>
            <person name="Griggs A."/>
            <person name="Gujja S."/>
            <person name="Hansen M."/>
            <person name="Howarth C."/>
            <person name="Imamovic A."/>
            <person name="Ireland A."/>
            <person name="Larimer J."/>
            <person name="McCowan C."/>
            <person name="Murphy C."/>
            <person name="Pearson M."/>
            <person name="Poon T.W."/>
            <person name="Priest M."/>
            <person name="Roberts A."/>
            <person name="Saif S."/>
            <person name="Shea T."/>
            <person name="Sisk P."/>
            <person name="Sykes S."/>
            <person name="Wortman J."/>
            <person name="Nusbaum C."/>
            <person name="Birren B."/>
        </authorList>
    </citation>
    <scope>NUCLEOTIDE SEQUENCE [LARGE SCALE GENOMIC DNA]</scope>
    <source>
        <strain evidence="9 10">HGA0223</strain>
    </source>
</reference>
<comment type="subcellular location">
    <subcellularLocation>
        <location evidence="1">Cell membrane</location>
        <topology evidence="1">Multi-pass membrane protein</topology>
    </subcellularLocation>
</comment>
<dbReference type="HOGENOM" id="CLU_030262_1_0_4"/>